<sequence length="153" mass="16255">MVIRLLIVGMLLGGVIARLVMLNHTRQFTPPTAGLDRADLKRAVSRGDIDSQPYCFADDVAILLTVGRDGQPGQADYDDNLDGIVDDRRETGAVGSDDECLGPADSGYQAALDLPGTLAISKGGFVPCDVEANPPRALTAKWGWFVVGKEVAE</sequence>
<reference evidence="1 2" key="1">
    <citation type="submission" date="2019-03" db="EMBL/GenBank/DDBJ databases">
        <title>Deep-cultivation of Planctomycetes and their phenomic and genomic characterization uncovers novel biology.</title>
        <authorList>
            <person name="Wiegand S."/>
            <person name="Jogler M."/>
            <person name="Boedeker C."/>
            <person name="Pinto D."/>
            <person name="Vollmers J."/>
            <person name="Rivas-Marin E."/>
            <person name="Kohn T."/>
            <person name="Peeters S.H."/>
            <person name="Heuer A."/>
            <person name="Rast P."/>
            <person name="Oberbeckmann S."/>
            <person name="Bunk B."/>
            <person name="Jeske O."/>
            <person name="Meyerdierks A."/>
            <person name="Storesund J.E."/>
            <person name="Kallscheuer N."/>
            <person name="Luecker S."/>
            <person name="Lage O.M."/>
            <person name="Pohl T."/>
            <person name="Merkel B.J."/>
            <person name="Hornburger P."/>
            <person name="Mueller R.-W."/>
            <person name="Bruemmer F."/>
            <person name="Labrenz M."/>
            <person name="Spormann A.M."/>
            <person name="Op den Camp H."/>
            <person name="Overmann J."/>
            <person name="Amann R."/>
            <person name="Jetten M.S.M."/>
            <person name="Mascher T."/>
            <person name="Medema M.H."/>
            <person name="Devos D.P."/>
            <person name="Kaster A.-K."/>
            <person name="Ovreas L."/>
            <person name="Rohde M."/>
            <person name="Galperin M.Y."/>
            <person name="Jogler C."/>
        </authorList>
    </citation>
    <scope>NUCLEOTIDE SEQUENCE [LARGE SCALE GENOMIC DNA]</scope>
    <source>
        <strain evidence="1 2">Enr13</strain>
    </source>
</reference>
<name>A0A518HRA8_9BACT</name>
<dbReference type="KEGG" id="snep:Enr13x_31830"/>
<evidence type="ECO:0000313" key="1">
    <source>
        <dbReference type="EMBL" id="QDV43328.1"/>
    </source>
</evidence>
<dbReference type="Proteomes" id="UP000319004">
    <property type="component" value="Chromosome"/>
</dbReference>
<organism evidence="1 2">
    <name type="scientific">Stieleria neptunia</name>
    <dbReference type="NCBI Taxonomy" id="2527979"/>
    <lineage>
        <taxon>Bacteria</taxon>
        <taxon>Pseudomonadati</taxon>
        <taxon>Planctomycetota</taxon>
        <taxon>Planctomycetia</taxon>
        <taxon>Pirellulales</taxon>
        <taxon>Pirellulaceae</taxon>
        <taxon>Stieleria</taxon>
    </lineage>
</organism>
<evidence type="ECO:0000313" key="2">
    <source>
        <dbReference type="Proteomes" id="UP000319004"/>
    </source>
</evidence>
<protein>
    <submittedName>
        <fullName evidence="1">Uncharacterized protein</fullName>
    </submittedName>
</protein>
<proteinExistence type="predicted"/>
<dbReference type="EMBL" id="CP037423">
    <property type="protein sequence ID" value="QDV43328.1"/>
    <property type="molecule type" value="Genomic_DNA"/>
</dbReference>
<gene>
    <name evidence="1" type="ORF">Enr13x_31830</name>
</gene>
<dbReference type="AlphaFoldDB" id="A0A518HRA8"/>
<keyword evidence="2" id="KW-1185">Reference proteome</keyword>
<accession>A0A518HRA8</accession>